<proteinExistence type="predicted"/>
<keyword evidence="1" id="KW-0812">Transmembrane</keyword>
<accession>A0A2H0RD82</accession>
<keyword evidence="1" id="KW-1133">Transmembrane helix</keyword>
<keyword evidence="1" id="KW-0472">Membrane</keyword>
<evidence type="ECO:0000313" key="3">
    <source>
        <dbReference type="Proteomes" id="UP000228767"/>
    </source>
</evidence>
<evidence type="ECO:0000313" key="2">
    <source>
        <dbReference type="EMBL" id="PIR44437.1"/>
    </source>
</evidence>
<evidence type="ECO:0000256" key="1">
    <source>
        <dbReference type="SAM" id="Phobius"/>
    </source>
</evidence>
<dbReference type="Proteomes" id="UP000228767">
    <property type="component" value="Unassembled WGS sequence"/>
</dbReference>
<comment type="caution">
    <text evidence="2">The sequence shown here is derived from an EMBL/GenBank/DDBJ whole genome shotgun (WGS) entry which is preliminary data.</text>
</comment>
<feature type="transmembrane region" description="Helical" evidence="1">
    <location>
        <begin position="31"/>
        <end position="51"/>
    </location>
</feature>
<name>A0A2H0RD82_9BACT</name>
<dbReference type="AlphaFoldDB" id="A0A2H0RD82"/>
<gene>
    <name evidence="2" type="ORF">COV10_04845</name>
</gene>
<feature type="transmembrane region" description="Helical" evidence="1">
    <location>
        <begin position="71"/>
        <end position="95"/>
    </location>
</feature>
<dbReference type="EMBL" id="PCYI01000030">
    <property type="protein sequence ID" value="PIR44437.1"/>
    <property type="molecule type" value="Genomic_DNA"/>
</dbReference>
<protein>
    <submittedName>
        <fullName evidence="2">Uncharacterized protein</fullName>
    </submittedName>
</protein>
<sequence>MNTTSLQRAVMRRVYFIWAGRFIMNRFTAKLALMGILLWQFAALVFVAAVVSNAQHGGAGLVHQASYMAKAFIATNLAVQTIILAIVIFGGWLALDAYRNIRPLLSHSPWAV</sequence>
<reference evidence="2 3" key="1">
    <citation type="submission" date="2017-09" db="EMBL/GenBank/DDBJ databases">
        <title>Depth-based differentiation of microbial function through sediment-hosted aquifers and enrichment of novel symbionts in the deep terrestrial subsurface.</title>
        <authorList>
            <person name="Probst A.J."/>
            <person name="Ladd B."/>
            <person name="Jarett J.K."/>
            <person name="Geller-Mcgrath D.E."/>
            <person name="Sieber C.M."/>
            <person name="Emerson J.B."/>
            <person name="Anantharaman K."/>
            <person name="Thomas B.C."/>
            <person name="Malmstrom R."/>
            <person name="Stieglmeier M."/>
            <person name="Klingl A."/>
            <person name="Woyke T."/>
            <person name="Ryan C.M."/>
            <person name="Banfield J.F."/>
        </authorList>
    </citation>
    <scope>NUCLEOTIDE SEQUENCE [LARGE SCALE GENOMIC DNA]</scope>
    <source>
        <strain evidence="2">CG10_big_fil_rev_8_21_14_0_10_51_16</strain>
    </source>
</reference>
<organism evidence="2 3">
    <name type="scientific">Candidatus Vogelbacteria bacterium CG10_big_fil_rev_8_21_14_0_10_51_16</name>
    <dbReference type="NCBI Taxonomy" id="1975045"/>
    <lineage>
        <taxon>Bacteria</taxon>
        <taxon>Candidatus Vogeliibacteriota</taxon>
    </lineage>
</organism>